<protein>
    <submittedName>
        <fullName evidence="2">Uncharacterized protein</fullName>
    </submittedName>
</protein>
<gene>
    <name evidence="2" type="ORF">PYCCODRAFT_208620</name>
</gene>
<dbReference type="EMBL" id="KZ084099">
    <property type="protein sequence ID" value="OSD03877.1"/>
    <property type="molecule type" value="Genomic_DNA"/>
</dbReference>
<feature type="compositionally biased region" description="Basic and acidic residues" evidence="1">
    <location>
        <begin position="36"/>
        <end position="55"/>
    </location>
</feature>
<reference evidence="2 3" key="1">
    <citation type="journal article" date="2015" name="Biotechnol. Biofuels">
        <title>Enhanced degradation of softwood versus hardwood by the white-rot fungus Pycnoporus coccineus.</title>
        <authorList>
            <person name="Couturier M."/>
            <person name="Navarro D."/>
            <person name="Chevret D."/>
            <person name="Henrissat B."/>
            <person name="Piumi F."/>
            <person name="Ruiz-Duenas F.J."/>
            <person name="Martinez A.T."/>
            <person name="Grigoriev I.V."/>
            <person name="Riley R."/>
            <person name="Lipzen A."/>
            <person name="Berrin J.G."/>
            <person name="Master E.R."/>
            <person name="Rosso M.N."/>
        </authorList>
    </citation>
    <scope>NUCLEOTIDE SEQUENCE [LARGE SCALE GENOMIC DNA]</scope>
    <source>
        <strain evidence="2 3">BRFM310</strain>
    </source>
</reference>
<evidence type="ECO:0000313" key="2">
    <source>
        <dbReference type="EMBL" id="OSD03877.1"/>
    </source>
</evidence>
<dbReference type="Proteomes" id="UP000193067">
    <property type="component" value="Unassembled WGS sequence"/>
</dbReference>
<feature type="compositionally biased region" description="Polar residues" evidence="1">
    <location>
        <begin position="63"/>
        <end position="75"/>
    </location>
</feature>
<name>A0A1Y2IS10_TRAC3</name>
<accession>A0A1Y2IS10</accession>
<feature type="region of interest" description="Disordered" evidence="1">
    <location>
        <begin position="36"/>
        <end position="170"/>
    </location>
</feature>
<evidence type="ECO:0000313" key="3">
    <source>
        <dbReference type="Proteomes" id="UP000193067"/>
    </source>
</evidence>
<evidence type="ECO:0000256" key="1">
    <source>
        <dbReference type="SAM" id="MobiDB-lite"/>
    </source>
</evidence>
<dbReference type="AlphaFoldDB" id="A0A1Y2IS10"/>
<organism evidence="2 3">
    <name type="scientific">Trametes coccinea (strain BRFM310)</name>
    <name type="common">Pycnoporus coccineus</name>
    <dbReference type="NCBI Taxonomy" id="1353009"/>
    <lineage>
        <taxon>Eukaryota</taxon>
        <taxon>Fungi</taxon>
        <taxon>Dikarya</taxon>
        <taxon>Basidiomycota</taxon>
        <taxon>Agaricomycotina</taxon>
        <taxon>Agaricomycetes</taxon>
        <taxon>Polyporales</taxon>
        <taxon>Polyporaceae</taxon>
        <taxon>Trametes</taxon>
    </lineage>
</organism>
<sequence>MQTSRDPKARSRCRRAEEHQTLLSCLTVYTSLLRGADRTHGVETERAGRQPDQADGRPCGCQVKQSQQDECQNARRQIAAAESEDAEGEKDEEMRRIAQDVPHAGTKWAPGAISKSKRTSRSGQETRSVVGDGRQGVDWKSSATERGGGRPAVRSATRAWAGQETASGVW</sequence>
<feature type="compositionally biased region" description="Acidic residues" evidence="1">
    <location>
        <begin position="82"/>
        <end position="91"/>
    </location>
</feature>
<proteinExistence type="predicted"/>
<keyword evidence="3" id="KW-1185">Reference proteome</keyword>